<evidence type="ECO:0000313" key="2">
    <source>
        <dbReference type="Proteomes" id="UP000605846"/>
    </source>
</evidence>
<evidence type="ECO:0000313" key="1">
    <source>
        <dbReference type="EMBL" id="KAF7731826.1"/>
    </source>
</evidence>
<proteinExistence type="predicted"/>
<evidence type="ECO:0008006" key="3">
    <source>
        <dbReference type="Google" id="ProtNLM"/>
    </source>
</evidence>
<dbReference type="OrthoDB" id="1882547at2759"/>
<keyword evidence="2" id="KW-1185">Reference proteome</keyword>
<protein>
    <recommendedName>
        <fullName evidence="3">O-fucosyltransferase family protein</fullName>
    </recommendedName>
</protein>
<dbReference type="PANTHER" id="PTHR36050:SF1">
    <property type="entry name" value="O-FUCOSYLTRANSFERASE 30"/>
    <property type="match status" value="1"/>
</dbReference>
<dbReference type="Gene3D" id="3.40.50.11350">
    <property type="match status" value="1"/>
</dbReference>
<dbReference type="Proteomes" id="UP000605846">
    <property type="component" value="Unassembled WGS sequence"/>
</dbReference>
<gene>
    <name evidence="1" type="ORF">EC973_008341</name>
</gene>
<organism evidence="1 2">
    <name type="scientific">Apophysomyces ossiformis</name>
    <dbReference type="NCBI Taxonomy" id="679940"/>
    <lineage>
        <taxon>Eukaryota</taxon>
        <taxon>Fungi</taxon>
        <taxon>Fungi incertae sedis</taxon>
        <taxon>Mucoromycota</taxon>
        <taxon>Mucoromycotina</taxon>
        <taxon>Mucoromycetes</taxon>
        <taxon>Mucorales</taxon>
        <taxon>Mucorineae</taxon>
        <taxon>Mucoraceae</taxon>
        <taxon>Apophysomyces</taxon>
    </lineage>
</organism>
<sequence length="467" mass="54681">MTRHHPDRYHLHNRIADEPDGFELDVRVPQHAVLANLRKQLNKPNLSSLSHEEGDFVYKMPQDEEFLPPSDGKDPSERYLSYIPHSGFHNQRIALVNALLLASQLNRTLLMPPVVFGDPIHWRKYDSLESFHRRMSKRDKEHCRPYANQPKERIPDICRASFRYTSLRWDRLFNMTQIKQSVRVRYRDDYDRTYLQRTYNIQPGDTYQIKDDLLYDYRVSDRADEPLGKYQREVFLWDLQQRPERLLSFGSMFGSSRVMASTAESQELRSFLNDQFVFSRTVLPELFNELDAILAKLGGPKTYVAIHARVGDSLFERFSSQIMDQLWTKLQRYTGLIRPPMQTDSLDPVCFAPPQRQRAINWAKKEVIPGRPLVLFMATDATEPRTHPLFERIYSTFPCVITLSDVYDHSQSSLMHLTNPADGVPYGKYLIPFLDGLIASRAQEFTGSMWSTFSYYIRFLHRKALAN</sequence>
<comment type="caution">
    <text evidence="1">The sequence shown here is derived from an EMBL/GenBank/DDBJ whole genome shotgun (WGS) entry which is preliminary data.</text>
</comment>
<reference evidence="1" key="1">
    <citation type="submission" date="2020-01" db="EMBL/GenBank/DDBJ databases">
        <title>Genome Sequencing of Three Apophysomyces-Like Fungal Strains Confirms a Novel Fungal Genus in the Mucoromycota with divergent Burkholderia-like Endosymbiotic Bacteria.</title>
        <authorList>
            <person name="Stajich J.E."/>
            <person name="Macias A.M."/>
            <person name="Carter-House D."/>
            <person name="Lovett B."/>
            <person name="Kasson L.R."/>
            <person name="Berry K."/>
            <person name="Grigoriev I."/>
            <person name="Chang Y."/>
            <person name="Spatafora J."/>
            <person name="Kasson M.T."/>
        </authorList>
    </citation>
    <scope>NUCLEOTIDE SEQUENCE</scope>
    <source>
        <strain evidence="1">NRRL A-21654</strain>
    </source>
</reference>
<dbReference type="EMBL" id="JABAYA010000007">
    <property type="protein sequence ID" value="KAF7731826.1"/>
    <property type="molecule type" value="Genomic_DNA"/>
</dbReference>
<accession>A0A8H7BZ81</accession>
<dbReference type="AlphaFoldDB" id="A0A8H7BZ81"/>
<name>A0A8H7BZ81_9FUNG</name>
<dbReference type="PANTHER" id="PTHR36050">
    <property type="entry name" value="O-FUCOSYLTRANSFERASE 30"/>
    <property type="match status" value="1"/>
</dbReference>
<dbReference type="CDD" id="cd11296">
    <property type="entry name" value="O-FucT_like"/>
    <property type="match status" value="1"/>
</dbReference>